<name>A0A449I3P0_9BACE</name>
<feature type="coiled-coil region" evidence="1">
    <location>
        <begin position="25"/>
        <end position="143"/>
    </location>
</feature>
<evidence type="ECO:0000313" key="4">
    <source>
        <dbReference type="Proteomes" id="UP000396835"/>
    </source>
</evidence>
<accession>A0A449I3P0</accession>
<dbReference type="Proteomes" id="UP000396835">
    <property type="component" value="Unassembled WGS sequence"/>
</dbReference>
<keyword evidence="2" id="KW-0732">Signal</keyword>
<evidence type="ECO:0000313" key="3">
    <source>
        <dbReference type="EMBL" id="VFB13937.1"/>
    </source>
</evidence>
<evidence type="ECO:0000256" key="1">
    <source>
        <dbReference type="SAM" id="Coils"/>
    </source>
</evidence>
<dbReference type="PROSITE" id="PS51257">
    <property type="entry name" value="PROKAR_LIPOPROTEIN"/>
    <property type="match status" value="1"/>
</dbReference>
<gene>
    <name evidence="3" type="ORF">NCTC7812_01470</name>
</gene>
<proteinExistence type="predicted"/>
<feature type="signal peptide" evidence="2">
    <location>
        <begin position="1"/>
        <end position="23"/>
    </location>
</feature>
<sequence length="1058" mass="116497">MNKKYLSVILFGALMTASTGVFTSCKDYDDDIKNLQEQMDKKASLEQLTAQVTTLQTSISEAKSEATAAKTAAEAAKADAKKALEAATASTGGVTAAELAALKDAYEKADKALQEQIDKLATLEKLSQEIAALKTEMEGKYVKTADLAAKVDALTAKLMSVLGHRLSTLAVIPTSHINGIAAITLTTLQYTPQKYQALPDHTTPHGTRPVLDHVGVGSPLYISTDRNEAYFHVSPNVGVRTQDVELPSFDCIKSENIVTKATAVTENNPVKPVEYSIDKNVMTVKFKKTVVGSIAATPFGTGNKETFHMVSLKTPIAEANLTAEEKAAGKKVYVNSEYVRLHEAIKVPYIANSRTDFSKPVTVNMFADEEQTDLTEQPNPFYVHYSDSVDVYKSLAGQRVDYKWQYNKPLDLKKLVTVCVTDADVALKDHSNHKELKNYKDYGLTYRFYKAAAPYITLGGPEGNTNKTDQQKFAKIDSPANGILTSGVYTITDPNATSVGREPVIRAELVDSVNNKLVAIRYFKIKWVKETGVRPISIALNDEIYKCANYDGVIGTQYMNEKIYAQAKDGGMTKQEFHAVYTDPGFDGTSGKGEGTAVIKINSESGVDSYNIIWTLTHADIVKKYPNWNKQEKMDFSKIIYWKDPTGAYPTLVITLTRTIYKPVFNLWGYDGRYWKQGTDWSVFNVNPIVYNTTESNPAWGANTTNNPTCNIYTDLLNGYLDDLGKKPTTGADGAIWYANKNVAGKKFYYSVDYPTTAPGHLGVAGAPTYVKEGVRFIFDAEKLATAAYKYDYFNGTKYVAMNATVSADGTQLFINKELAATIVNTKPNNLNPAELTYNIKLEEKNPAHAPFADLVNDKPTEAAKAIVGKLVPIKMVADLCYDSPLHAAAHTALIKAYDAFIIEPLKVKEGTTDNFTDATITGSTISVKNAFTYISWNADASGNFYTVKKVGTPLEVALWNFYEAVEGQWMTTEVKSNLKLVGGNLIPTEGVTNGPLPSNTKVTYDPVKEELTYFNYSGTPVNWDYKLYIPVKFGYKWKTFTKTFEVVVKKNAGTPGE</sequence>
<protein>
    <submittedName>
        <fullName evidence="3">Cell surface protein</fullName>
    </submittedName>
</protein>
<dbReference type="RefSeq" id="WP_131752137.1">
    <property type="nucleotide sequence ID" value="NZ_CAACYH010000004.1"/>
</dbReference>
<feature type="chain" id="PRO_5019154643" evidence="2">
    <location>
        <begin position="24"/>
        <end position="1058"/>
    </location>
</feature>
<dbReference type="OrthoDB" id="1099207at2"/>
<dbReference type="AlphaFoldDB" id="A0A449I3P0"/>
<keyword evidence="1" id="KW-0175">Coiled coil</keyword>
<organism evidence="3 4">
    <name type="scientific">Prevotella heparinolytica</name>
    <dbReference type="NCBI Taxonomy" id="28113"/>
    <lineage>
        <taxon>Bacteria</taxon>
        <taxon>Pseudomonadati</taxon>
        <taxon>Bacteroidota</taxon>
        <taxon>Bacteroidia</taxon>
        <taxon>Bacteroidales</taxon>
        <taxon>Bacteroidaceae</taxon>
        <taxon>Bacteroides</taxon>
    </lineage>
</organism>
<reference evidence="3 4" key="1">
    <citation type="submission" date="2019-02" db="EMBL/GenBank/DDBJ databases">
        <authorList>
            <consortium name="Pathogen Informatics"/>
        </authorList>
    </citation>
    <scope>NUCLEOTIDE SEQUENCE [LARGE SCALE GENOMIC DNA]</scope>
    <source>
        <strain evidence="3 4">3012STDY7078512</strain>
    </source>
</reference>
<evidence type="ECO:0000256" key="2">
    <source>
        <dbReference type="SAM" id="SignalP"/>
    </source>
</evidence>
<dbReference type="EMBL" id="CAACYH010000004">
    <property type="protein sequence ID" value="VFB13937.1"/>
    <property type="molecule type" value="Genomic_DNA"/>
</dbReference>